<feature type="region of interest" description="Disordered" evidence="1">
    <location>
        <begin position="1"/>
        <end position="57"/>
    </location>
</feature>
<name>A0AAV6UXS9_9ARAC</name>
<dbReference type="EMBL" id="JAFNEN010000218">
    <property type="protein sequence ID" value="KAG8189285.1"/>
    <property type="molecule type" value="Genomic_DNA"/>
</dbReference>
<dbReference type="AlphaFoldDB" id="A0AAV6UXS9"/>
<sequence length="222" mass="25898">MAEKKRTNKKLCVFQKEGKRGREGSIQKTLHSLPSTIPNSFSFDRSSPPGENKEQEQKIEPRLAALHAPYTGNDWPCLFSSYIFFKIVISPYDSNVKTKKPLPQSLRWKPLPQSLRGNPTTIFTWKPLPQSLRWKPLPQSYVKPLPQSLRWKTPTTIFTVETLPQSLRWKPLPQSLRWKPLPQSLRWKPLPQSLRGKPLPQSLRWKPLPQSLRWKPLPQSLR</sequence>
<organism evidence="2 3">
    <name type="scientific">Oedothorax gibbosus</name>
    <dbReference type="NCBI Taxonomy" id="931172"/>
    <lineage>
        <taxon>Eukaryota</taxon>
        <taxon>Metazoa</taxon>
        <taxon>Ecdysozoa</taxon>
        <taxon>Arthropoda</taxon>
        <taxon>Chelicerata</taxon>
        <taxon>Arachnida</taxon>
        <taxon>Araneae</taxon>
        <taxon>Araneomorphae</taxon>
        <taxon>Entelegynae</taxon>
        <taxon>Araneoidea</taxon>
        <taxon>Linyphiidae</taxon>
        <taxon>Erigoninae</taxon>
        <taxon>Oedothorax</taxon>
    </lineage>
</organism>
<dbReference type="Proteomes" id="UP000827092">
    <property type="component" value="Unassembled WGS sequence"/>
</dbReference>
<evidence type="ECO:0000313" key="2">
    <source>
        <dbReference type="EMBL" id="KAG8189285.1"/>
    </source>
</evidence>
<evidence type="ECO:0000256" key="1">
    <source>
        <dbReference type="SAM" id="MobiDB-lite"/>
    </source>
</evidence>
<reference evidence="2 3" key="1">
    <citation type="journal article" date="2022" name="Nat. Ecol. Evol.">
        <title>A masculinizing supergene underlies an exaggerated male reproductive morph in a spider.</title>
        <authorList>
            <person name="Hendrickx F."/>
            <person name="De Corte Z."/>
            <person name="Sonet G."/>
            <person name="Van Belleghem S.M."/>
            <person name="Kostlbacher S."/>
            <person name="Vangestel C."/>
        </authorList>
    </citation>
    <scope>NUCLEOTIDE SEQUENCE [LARGE SCALE GENOMIC DNA]</scope>
    <source>
        <strain evidence="2">W744_W776</strain>
    </source>
</reference>
<gene>
    <name evidence="2" type="ORF">JTE90_019045</name>
</gene>
<keyword evidence="3" id="KW-1185">Reference proteome</keyword>
<feature type="compositionally biased region" description="Polar residues" evidence="1">
    <location>
        <begin position="26"/>
        <end position="45"/>
    </location>
</feature>
<evidence type="ECO:0000313" key="3">
    <source>
        <dbReference type="Proteomes" id="UP000827092"/>
    </source>
</evidence>
<proteinExistence type="predicted"/>
<comment type="caution">
    <text evidence="2">The sequence shown here is derived from an EMBL/GenBank/DDBJ whole genome shotgun (WGS) entry which is preliminary data.</text>
</comment>
<feature type="compositionally biased region" description="Basic and acidic residues" evidence="1">
    <location>
        <begin position="16"/>
        <end position="25"/>
    </location>
</feature>
<protein>
    <submittedName>
        <fullName evidence="2">Uncharacterized protein</fullName>
    </submittedName>
</protein>
<accession>A0AAV6UXS9</accession>